<evidence type="ECO:0000256" key="2">
    <source>
        <dbReference type="ARBA" id="ARBA00006865"/>
    </source>
</evidence>
<reference evidence="8" key="2">
    <citation type="journal article" date="2010" name="Nature">
        <title>Comparative genomics reveals mobile pathogenicity chromosomes in Fusarium.</title>
        <authorList>
            <person name="Ma L.J."/>
            <person name="van der Does H.C."/>
            <person name="Borkovich K.A."/>
            <person name="Coleman J.J."/>
            <person name="Daboussi M.J."/>
            <person name="Di Pietro A."/>
            <person name="Dufresne M."/>
            <person name="Freitag M."/>
            <person name="Grabherr M."/>
            <person name="Henrissat B."/>
            <person name="Houterman P.M."/>
            <person name="Kang S."/>
            <person name="Shim W.B."/>
            <person name="Woloshuk C."/>
            <person name="Xie X."/>
            <person name="Xu J.R."/>
            <person name="Antoniw J."/>
            <person name="Baker S.E."/>
            <person name="Bluhm B.H."/>
            <person name="Breakspear A."/>
            <person name="Brown D.W."/>
            <person name="Butchko R.A."/>
            <person name="Chapman S."/>
            <person name="Coulson R."/>
            <person name="Coutinho P.M."/>
            <person name="Danchin E.G."/>
            <person name="Diener A."/>
            <person name="Gale L.R."/>
            <person name="Gardiner D.M."/>
            <person name="Goff S."/>
            <person name="Hammond-Kosack K.E."/>
            <person name="Hilburn K."/>
            <person name="Hua-Van A."/>
            <person name="Jonkers W."/>
            <person name="Kazan K."/>
            <person name="Kodira C.D."/>
            <person name="Koehrsen M."/>
            <person name="Kumar L."/>
            <person name="Lee Y.H."/>
            <person name="Li L."/>
            <person name="Manners J.M."/>
            <person name="Miranda-Saavedra D."/>
            <person name="Mukherjee M."/>
            <person name="Park G."/>
            <person name="Park J."/>
            <person name="Park S.Y."/>
            <person name="Proctor R.H."/>
            <person name="Regev A."/>
            <person name="Ruiz-Roldan M.C."/>
            <person name="Sain D."/>
            <person name="Sakthikumar S."/>
            <person name="Sykes S."/>
            <person name="Schwartz D.C."/>
            <person name="Turgeon B.G."/>
            <person name="Wapinski I."/>
            <person name="Yoder O."/>
            <person name="Young S."/>
            <person name="Zeng Q."/>
            <person name="Zhou S."/>
            <person name="Galagan J."/>
            <person name="Cuomo C.A."/>
            <person name="Kistler H.C."/>
            <person name="Rep M."/>
        </authorList>
    </citation>
    <scope>NUCLEOTIDE SEQUENCE [LARGE SCALE GENOMIC DNA]</scope>
    <source>
        <strain evidence="8">4287</strain>
    </source>
</reference>
<gene>
    <name evidence="8" type="ORF">FOXG_07831</name>
</gene>
<dbReference type="FunFam" id="2.60.120.200:FF:000114">
    <property type="entry name" value="Probable endo-1,3(4)-beta-glucanase NFIA_089530"/>
    <property type="match status" value="1"/>
</dbReference>
<dbReference type="PANTHER" id="PTHR10963:SF42">
    <property type="entry name" value="PUTATIVE (AFU_ORTHOLOGUE AFUA_5G02280)-RELATED"/>
    <property type="match status" value="1"/>
</dbReference>
<dbReference type="GO" id="GO:0052861">
    <property type="term" value="F:endo-1,3(4)-beta-glucanase activity"/>
    <property type="evidence" value="ECO:0007669"/>
    <property type="project" value="UniProtKB-EC"/>
</dbReference>
<feature type="domain" description="GH16" evidence="7">
    <location>
        <begin position="94"/>
        <end position="338"/>
    </location>
</feature>
<dbReference type="GO" id="GO:0009251">
    <property type="term" value="P:glucan catabolic process"/>
    <property type="evidence" value="ECO:0007669"/>
    <property type="project" value="TreeGrafter"/>
</dbReference>
<dbReference type="PANTHER" id="PTHR10963">
    <property type="entry name" value="GLYCOSYL HYDROLASE-RELATED"/>
    <property type="match status" value="1"/>
</dbReference>
<feature type="transmembrane region" description="Helical" evidence="6">
    <location>
        <begin position="48"/>
        <end position="68"/>
    </location>
</feature>
<accession>A0A0J9V433</accession>
<dbReference type="InterPro" id="IPR050546">
    <property type="entry name" value="Glycosyl_Hydrlase_16"/>
</dbReference>
<dbReference type="OrthoDB" id="192832at2759"/>
<dbReference type="EC" id="3.2.1.6" evidence="3"/>
<comment type="similarity">
    <text evidence="2">Belongs to the glycosyl hydrolase 16 family.</text>
</comment>
<proteinExistence type="inferred from homology"/>
<evidence type="ECO:0000313" key="8">
    <source>
        <dbReference type="EMBL" id="KNB05611.1"/>
    </source>
</evidence>
<sequence>MSRYSSGVKPGEIPPIYDEIMLARKGQEVRHASSTMPWWNPRYWRKRVWAAIIIVIIVIVIIIVAVAVGKARKNIYPDYTPLSYSLKDTCKCLSSSAWMKRPANHCPDGGESFFDQFNYFTGYDPTEGFVHYVPKAQAELLNLTYASPSTAVIKVDTSVGPNDKPNASTGRFSVRIESKKTYENGLFIFDVKHTPYGCGTWPALWLTDPFNWPNHGEIDVMESTNKAEDGNQMTLHTTGDCSMDVRREDTGKTLQKNCNHEKDDNAGCGVLSEPAGYGTVFNKNGGGVMAVEWRHEGIRMWQFGRDSIPSDIKGNNPKPDTWGTAVADFPNTHCNIGTHFKNQSIIANIDLCGSLVYHVWDNSGCSGKCTDLVANNPEAFKNAYWEFGTFQVYQAS</sequence>
<comment type="catalytic activity">
    <reaction evidence="1">
        <text>Endohydrolysis of (1-&gt;3)- or (1-&gt;4)-linkages in beta-D-glucans when the glucose residue whose reducing group is involved in the linkage to be hydrolyzed is itself substituted at C-3.</text>
        <dbReference type="EC" id="3.2.1.6"/>
    </reaction>
</comment>
<dbReference type="Pfam" id="PF26113">
    <property type="entry name" value="GH16_XgeA"/>
    <property type="match status" value="1"/>
</dbReference>
<evidence type="ECO:0000313" key="9">
    <source>
        <dbReference type="Proteomes" id="UP000009097"/>
    </source>
</evidence>
<evidence type="ECO:0000256" key="1">
    <source>
        <dbReference type="ARBA" id="ARBA00000124"/>
    </source>
</evidence>
<dbReference type="InterPro" id="IPR000757">
    <property type="entry name" value="Beta-glucanase-like"/>
</dbReference>
<protein>
    <recommendedName>
        <fullName evidence="3">endo-1,3(4)-beta-glucanase</fullName>
        <ecNumber evidence="3">3.2.1.6</ecNumber>
    </recommendedName>
</protein>
<dbReference type="KEGG" id="fox:FOXG_07831"/>
<dbReference type="CDD" id="cd02181">
    <property type="entry name" value="GH16_fungal_Lam16A_glucanase"/>
    <property type="match status" value="1"/>
</dbReference>
<evidence type="ECO:0000256" key="6">
    <source>
        <dbReference type="SAM" id="Phobius"/>
    </source>
</evidence>
<dbReference type="SUPFAM" id="SSF49899">
    <property type="entry name" value="Concanavalin A-like lectins/glucanases"/>
    <property type="match status" value="1"/>
</dbReference>
<dbReference type="Gene3D" id="2.60.120.200">
    <property type="match status" value="1"/>
</dbReference>
<name>A0A0J9V433_FUSO4</name>
<keyword evidence="6" id="KW-0472">Membrane</keyword>
<evidence type="ECO:0000256" key="3">
    <source>
        <dbReference type="ARBA" id="ARBA00012599"/>
    </source>
</evidence>
<dbReference type="RefSeq" id="XP_018243656.1">
    <property type="nucleotide sequence ID" value="XM_018386483.1"/>
</dbReference>
<dbReference type="PROSITE" id="PS51762">
    <property type="entry name" value="GH16_2"/>
    <property type="match status" value="1"/>
</dbReference>
<dbReference type="AlphaFoldDB" id="A0A0J9V433"/>
<dbReference type="EMBL" id="DS231703">
    <property type="protein sequence ID" value="KNB05611.1"/>
    <property type="molecule type" value="Genomic_DNA"/>
</dbReference>
<reference evidence="8" key="1">
    <citation type="submission" date="2007-04" db="EMBL/GenBank/DDBJ databases">
        <authorList>
            <consortium name="The Broad Institute Genome Sequencing Platform"/>
            <person name="Birren B."/>
            <person name="Lander E."/>
            <person name="Galagan J."/>
            <person name="Nusbaum C."/>
            <person name="Devon K."/>
            <person name="Ma L.-J."/>
            <person name="Jaffe D."/>
            <person name="Butler J."/>
            <person name="Alvarez P."/>
            <person name="Gnerre S."/>
            <person name="Grabherr M."/>
            <person name="Kleber M."/>
            <person name="Mauceli E."/>
            <person name="Brockman W."/>
            <person name="MacCallum I.A."/>
            <person name="Young S."/>
            <person name="LaButti K."/>
            <person name="DeCaprio D."/>
            <person name="Crawford M."/>
            <person name="Koehrsen M."/>
            <person name="Engels R."/>
            <person name="Montgomery P."/>
            <person name="Pearson M."/>
            <person name="Howarth C."/>
            <person name="Larson L."/>
            <person name="White J."/>
            <person name="O'Leary S."/>
            <person name="Kodira C."/>
            <person name="Zeng Q."/>
            <person name="Yandava C."/>
            <person name="Alvarado L."/>
            <person name="Kistler C."/>
            <person name="Shim W.-B."/>
            <person name="Kang S."/>
            <person name="Woloshuk C."/>
        </authorList>
    </citation>
    <scope>NUCLEOTIDE SEQUENCE</scope>
    <source>
        <strain evidence="8">4287</strain>
    </source>
</reference>
<keyword evidence="6" id="KW-1133">Transmembrane helix</keyword>
<organism evidence="8 9">
    <name type="scientific">Fusarium oxysporum f. sp. lycopersici (strain 4287 / CBS 123668 / FGSC 9935 / NRRL 34936)</name>
    <name type="common">Fusarium vascular wilt of tomato</name>
    <dbReference type="NCBI Taxonomy" id="426428"/>
    <lineage>
        <taxon>Eukaryota</taxon>
        <taxon>Fungi</taxon>
        <taxon>Dikarya</taxon>
        <taxon>Ascomycota</taxon>
        <taxon>Pezizomycotina</taxon>
        <taxon>Sordariomycetes</taxon>
        <taxon>Hypocreomycetidae</taxon>
        <taxon>Hypocreales</taxon>
        <taxon>Nectriaceae</taxon>
        <taxon>Fusarium</taxon>
        <taxon>Fusarium oxysporum species complex</taxon>
    </lineage>
</organism>
<evidence type="ECO:0000256" key="4">
    <source>
        <dbReference type="ARBA" id="ARBA00022801"/>
    </source>
</evidence>
<evidence type="ECO:0000256" key="5">
    <source>
        <dbReference type="ARBA" id="ARBA00023295"/>
    </source>
</evidence>
<keyword evidence="5" id="KW-0326">Glycosidase</keyword>
<keyword evidence="6" id="KW-0812">Transmembrane</keyword>
<evidence type="ECO:0000259" key="7">
    <source>
        <dbReference type="PROSITE" id="PS51762"/>
    </source>
</evidence>
<dbReference type="InterPro" id="IPR013320">
    <property type="entry name" value="ConA-like_dom_sf"/>
</dbReference>
<dbReference type="Proteomes" id="UP000009097">
    <property type="component" value="Unassembled WGS sequence"/>
</dbReference>
<dbReference type="GeneID" id="28949492"/>
<keyword evidence="4" id="KW-0378">Hydrolase</keyword>
<dbReference type="VEuPathDB" id="FungiDB:FOXG_07831"/>